<dbReference type="Proteomes" id="UP000321332">
    <property type="component" value="Chromosome"/>
</dbReference>
<evidence type="ECO:0000256" key="1">
    <source>
        <dbReference type="ARBA" id="ARBA00022448"/>
    </source>
</evidence>
<dbReference type="EMBL" id="CP042374">
    <property type="protein sequence ID" value="QEA33124.1"/>
    <property type="molecule type" value="Genomic_DNA"/>
</dbReference>
<dbReference type="RefSeq" id="WP_014973941.1">
    <property type="nucleotide sequence ID" value="NZ_BPKR01000006.1"/>
</dbReference>
<evidence type="ECO:0000256" key="3">
    <source>
        <dbReference type="ARBA" id="ARBA00022840"/>
    </source>
</evidence>
<keyword evidence="3 5" id="KW-0067">ATP-binding</keyword>
<dbReference type="PROSITE" id="PS00211">
    <property type="entry name" value="ABC_TRANSPORTER_1"/>
    <property type="match status" value="1"/>
</dbReference>
<dbReference type="GO" id="GO:0016887">
    <property type="term" value="F:ATP hydrolysis activity"/>
    <property type="evidence" value="ECO:0007669"/>
    <property type="project" value="InterPro"/>
</dbReference>
<dbReference type="InterPro" id="IPR003439">
    <property type="entry name" value="ABC_transporter-like_ATP-bd"/>
</dbReference>
<dbReference type="PANTHER" id="PTHR42939:SF1">
    <property type="entry name" value="ABC TRANSPORTER ATP-BINDING PROTEIN ALBC-RELATED"/>
    <property type="match status" value="1"/>
</dbReference>
<dbReference type="InterPro" id="IPR051782">
    <property type="entry name" value="ABC_Transporter_VariousFunc"/>
</dbReference>
<dbReference type="PROSITE" id="PS50893">
    <property type="entry name" value="ABC_TRANSPORTER_2"/>
    <property type="match status" value="1"/>
</dbReference>
<keyword evidence="1" id="KW-0813">Transport</keyword>
<dbReference type="InterPro" id="IPR027417">
    <property type="entry name" value="P-loop_NTPase"/>
</dbReference>
<accession>A0AAE6M350</accession>
<dbReference type="AlphaFoldDB" id="A0AAE6M350"/>
<dbReference type="SUPFAM" id="SSF52540">
    <property type="entry name" value="P-loop containing nucleoside triphosphate hydrolases"/>
    <property type="match status" value="1"/>
</dbReference>
<evidence type="ECO:0000313" key="6">
    <source>
        <dbReference type="Proteomes" id="UP000321332"/>
    </source>
</evidence>
<evidence type="ECO:0000259" key="4">
    <source>
        <dbReference type="PROSITE" id="PS50893"/>
    </source>
</evidence>
<reference evidence="5 6" key="1">
    <citation type="submission" date="2019-06" db="EMBL/GenBank/DDBJ databases">
        <title>Genome analyses of bacteria isolated from kimchi.</title>
        <authorList>
            <person name="Lee S."/>
            <person name="Ahn S."/>
            <person name="Roh S."/>
        </authorList>
    </citation>
    <scope>NUCLEOTIDE SEQUENCE [LARGE SCALE GENOMIC DNA]</scope>
    <source>
        <strain evidence="5 6">CBA3620</strain>
    </source>
</reference>
<keyword evidence="2" id="KW-0547">Nucleotide-binding</keyword>
<gene>
    <name evidence="5" type="ORF">FGL89_02665</name>
</gene>
<dbReference type="SMART" id="SM00382">
    <property type="entry name" value="AAA"/>
    <property type="match status" value="1"/>
</dbReference>
<protein>
    <submittedName>
        <fullName evidence="5">ABC transporter ATP-binding protein</fullName>
    </submittedName>
</protein>
<evidence type="ECO:0000256" key="2">
    <source>
        <dbReference type="ARBA" id="ARBA00022741"/>
    </source>
</evidence>
<dbReference type="GeneID" id="61186631"/>
<dbReference type="Pfam" id="PF00005">
    <property type="entry name" value="ABC_tran"/>
    <property type="match status" value="1"/>
</dbReference>
<dbReference type="OMA" id="EVLMHKA"/>
<proteinExistence type="predicted"/>
<dbReference type="GO" id="GO:0005524">
    <property type="term" value="F:ATP binding"/>
    <property type="evidence" value="ECO:0007669"/>
    <property type="project" value="UniProtKB-KW"/>
</dbReference>
<dbReference type="InterPro" id="IPR003593">
    <property type="entry name" value="AAA+_ATPase"/>
</dbReference>
<dbReference type="PANTHER" id="PTHR42939">
    <property type="entry name" value="ABC TRANSPORTER ATP-BINDING PROTEIN ALBC-RELATED"/>
    <property type="match status" value="1"/>
</dbReference>
<feature type="domain" description="ABC transporter" evidence="4">
    <location>
        <begin position="2"/>
        <end position="229"/>
    </location>
</feature>
<dbReference type="Gene3D" id="3.40.50.300">
    <property type="entry name" value="P-loop containing nucleotide triphosphate hydrolases"/>
    <property type="match status" value="1"/>
</dbReference>
<name>A0AAE6M350_LEUCA</name>
<dbReference type="InterPro" id="IPR017871">
    <property type="entry name" value="ABC_transporter-like_CS"/>
</dbReference>
<dbReference type="InterPro" id="IPR025302">
    <property type="entry name" value="DrrA1/2-like_C"/>
</dbReference>
<organism evidence="5 6">
    <name type="scientific">Leuconostoc carnosum</name>
    <dbReference type="NCBI Taxonomy" id="1252"/>
    <lineage>
        <taxon>Bacteria</taxon>
        <taxon>Bacillati</taxon>
        <taxon>Bacillota</taxon>
        <taxon>Bacilli</taxon>
        <taxon>Lactobacillales</taxon>
        <taxon>Lactobacillaceae</taxon>
        <taxon>Leuconostoc</taxon>
    </lineage>
</organism>
<dbReference type="Pfam" id="PF13732">
    <property type="entry name" value="DrrA1-3_C"/>
    <property type="match status" value="1"/>
</dbReference>
<sequence length="296" mass="33007">MLELNHLNKKFGDNIAVKNMNMVLEPGKVMGLIGQNGAGKTTTFRMILNFIKPTSGEITWDGHPITQADKQKIGFLPEERGLYQKLTIEEQILYFAELHGMPRAEAKVALTDWLQRLNVVGKATDKVQTLSKGNAQKVQMIASLIFTPKLLILDEPFSGLDPVNTSIMMDEIVRMKDNGAMIIFSSHDMNNVTKISDNLTMLKKGQVVLQGGVQEIREQFGRTKVYIEGPFTQDELTNFPGVITVTQQGAGFDITLSDEATGHQLFDYVTRNGYIPAFSQQPPTLDDIFRQEVALS</sequence>
<evidence type="ECO:0000313" key="5">
    <source>
        <dbReference type="EMBL" id="QEA33124.1"/>
    </source>
</evidence>